<keyword evidence="2" id="KW-0812">Transmembrane</keyword>
<accession>A0A2T2N4U8</accession>
<dbReference type="PANTHER" id="PTHR23242">
    <property type="entry name" value="TRANSCRIPTION FACTOR HOXA13"/>
    <property type="match status" value="1"/>
</dbReference>
<evidence type="ECO:0000256" key="2">
    <source>
        <dbReference type="SAM" id="Phobius"/>
    </source>
</evidence>
<reference evidence="3 4" key="1">
    <citation type="journal article" date="2018" name="Front. Microbiol.">
        <title>Genome-Wide Analysis of Corynespora cassiicola Leaf Fall Disease Putative Effectors.</title>
        <authorList>
            <person name="Lopez D."/>
            <person name="Ribeiro S."/>
            <person name="Label P."/>
            <person name="Fumanal B."/>
            <person name="Venisse J.S."/>
            <person name="Kohler A."/>
            <person name="de Oliveira R.R."/>
            <person name="Labutti K."/>
            <person name="Lipzen A."/>
            <person name="Lail K."/>
            <person name="Bauer D."/>
            <person name="Ohm R.A."/>
            <person name="Barry K.W."/>
            <person name="Spatafora J."/>
            <person name="Grigoriev I.V."/>
            <person name="Martin F.M."/>
            <person name="Pujade-Renaud V."/>
        </authorList>
    </citation>
    <scope>NUCLEOTIDE SEQUENCE [LARGE SCALE GENOMIC DNA]</scope>
    <source>
        <strain evidence="3 4">Philippines</strain>
    </source>
</reference>
<organism evidence="3 4">
    <name type="scientific">Corynespora cassiicola Philippines</name>
    <dbReference type="NCBI Taxonomy" id="1448308"/>
    <lineage>
        <taxon>Eukaryota</taxon>
        <taxon>Fungi</taxon>
        <taxon>Dikarya</taxon>
        <taxon>Ascomycota</taxon>
        <taxon>Pezizomycotina</taxon>
        <taxon>Dothideomycetes</taxon>
        <taxon>Pleosporomycetidae</taxon>
        <taxon>Pleosporales</taxon>
        <taxon>Corynesporascaceae</taxon>
        <taxon>Corynespora</taxon>
    </lineage>
</organism>
<feature type="region of interest" description="Disordered" evidence="1">
    <location>
        <begin position="341"/>
        <end position="364"/>
    </location>
</feature>
<sequence>MAAQSNGRAKKPKKPASNGHLNGHIEKSPISTPAASSSSARRRQKSFLGSLVNLVGRLLSWYLLVTIFFRCPSSLSHINDDTPGVCKHYLNARSYAAPYLDPYYETYVAPQVDKVWPYVDRFEKQVYTPVSTFTKDKYATYGAHRVEQAQKYAEAEWDKTVRPQLQKAQGLAKEQYDVHLGPHVNKANDAARPYYEQTSHSLGDIYRQKLLPAYKAALPYSRKAYAQGHHIVSHIIFPHVQSARDASWVFITRTLWPQLRILYGDNVEPQLVRIRERLGRYRDQKKIESVVDAFESESPAVSETTETTPTVASASTTASSASTKGGWGVLDDLFGGDSSSVSASVSVSDSDDKTKTKPAAPKLTGAELKEKLNEDLRQWQSKFATAADTGAEDLEQRVAEITERQVENGVKGHGAALVVQLEEISKSAVEEFKDFIKQTVKEVPEDATEQDLESAYEKCVAKTRELGLGIKEKAQAIRTWKAAYDQETDNLVRAAVKSTVEVLEKIHGLGLQEVGMRWAWLDGVTYKDWQKYHKLRNTLSEWQAEVEAVGSRHEGLRVAHEESKKLEDEAMDIATKQVGELVRLKDVSRWKIWAEDSSDDFSDKVVPARVFKGAQKVAENVEEAASQASEAVIGSETPLTESIASAAQESVSAAQESVSSASSKISESVIGSETPAAESVASEAKSKASEAYAEASEAIVGEESTAESVASDAKETVEAVAEEADEAAEDVVSSASETPKKVFGGAMAQVLAEAKQVIFDDVIEDDDEEDAAYSQKLQNIVADAGDRAAEVSRAVSEALLGPSKTQGTAESVSSLASEQYEKALAAASSALYGTEQPAVESATSAASEKFADAVTAASYAIYGTPAPTAVFQTIQVQASSRYDQAVSLANEQLSKAKSQLSELISGSTQPAHETMLAMIEKAYSDSVSAANERLAAAIHYTDSVKSYAAGPTQGYFESVSSIAASRLSDGLSQASAQFAAKPTSGLDSARRQYYEAVGLAHARYSEFLGAASSALYGPEQGTVESIASVASASAESAASDASGSAQSVASKAEEAAESLASEVSSGVIGSETPWTESIASQASQNWEALIAKASSQVYGAPTPWAESVYSQAGEISAQATAQAVQQYAAVQSLISELVIGKEPDFTESVLSRFHSAYYTGVPDVVSQVNSLASGSLEVVSEVVVDAYESASSVVSSIFTPPPAIETILSQASEQLNQAVESASVAVYGTPKGRVEEASESLASAYSSIQSKASEAIYGTQQAQDQFVAVAASAQAAISEAIFGAPTPTGYAASVASSAESVYSSISKAASEQAAQAAAAASSAIYGPEQGAVESASSRLAAAVEAANSRISAFYADAVKTADEAASSVSSVVTEATQRAKDEL</sequence>
<name>A0A2T2N4U8_CORCC</name>
<dbReference type="PANTHER" id="PTHR23242:SF9">
    <property type="entry name" value="TRANSCRIPTION FACTOR HOXA13"/>
    <property type="match status" value="1"/>
</dbReference>
<feature type="transmembrane region" description="Helical" evidence="2">
    <location>
        <begin position="47"/>
        <end position="69"/>
    </location>
</feature>
<evidence type="ECO:0008006" key="5">
    <source>
        <dbReference type="Google" id="ProtNLM"/>
    </source>
</evidence>
<feature type="compositionally biased region" description="Low complexity" evidence="1">
    <location>
        <begin position="296"/>
        <end position="323"/>
    </location>
</feature>
<dbReference type="OrthoDB" id="3260408at2759"/>
<protein>
    <recommendedName>
        <fullName evidence="5">Transcription factor hoxa13</fullName>
    </recommendedName>
</protein>
<dbReference type="Proteomes" id="UP000240883">
    <property type="component" value="Unassembled WGS sequence"/>
</dbReference>
<feature type="region of interest" description="Disordered" evidence="1">
    <location>
        <begin position="293"/>
        <end position="323"/>
    </location>
</feature>
<keyword evidence="2" id="KW-1133">Transmembrane helix</keyword>
<keyword evidence="4" id="KW-1185">Reference proteome</keyword>
<dbReference type="STRING" id="1448308.A0A2T2N4U8"/>
<proteinExistence type="predicted"/>
<evidence type="ECO:0000313" key="4">
    <source>
        <dbReference type="Proteomes" id="UP000240883"/>
    </source>
</evidence>
<dbReference type="EMBL" id="KZ678151">
    <property type="protein sequence ID" value="PSN60038.1"/>
    <property type="molecule type" value="Genomic_DNA"/>
</dbReference>
<gene>
    <name evidence="3" type="ORF">BS50DRAFT_217747</name>
</gene>
<feature type="region of interest" description="Disordered" evidence="1">
    <location>
        <begin position="662"/>
        <end position="682"/>
    </location>
</feature>
<keyword evidence="2" id="KW-0472">Membrane</keyword>
<evidence type="ECO:0000256" key="1">
    <source>
        <dbReference type="SAM" id="MobiDB-lite"/>
    </source>
</evidence>
<evidence type="ECO:0000313" key="3">
    <source>
        <dbReference type="EMBL" id="PSN60038.1"/>
    </source>
</evidence>
<feature type="region of interest" description="Disordered" evidence="1">
    <location>
        <begin position="1"/>
        <end position="38"/>
    </location>
</feature>